<protein>
    <recommendedName>
        <fullName evidence="2">Myb/SANT-like DNA-binding domain-containing protein</fullName>
    </recommendedName>
</protein>
<feature type="region of interest" description="Disordered" evidence="1">
    <location>
        <begin position="322"/>
        <end position="342"/>
    </location>
</feature>
<evidence type="ECO:0000313" key="4">
    <source>
        <dbReference type="Proteomes" id="UP000095300"/>
    </source>
</evidence>
<dbReference type="Pfam" id="PF13837">
    <property type="entry name" value="Myb_DNA-bind_4"/>
    <property type="match status" value="1"/>
</dbReference>
<gene>
    <name evidence="3" type="primary">106088640</name>
</gene>
<evidence type="ECO:0000256" key="1">
    <source>
        <dbReference type="SAM" id="MobiDB-lite"/>
    </source>
</evidence>
<dbReference type="Proteomes" id="UP000095300">
    <property type="component" value="Unassembled WGS sequence"/>
</dbReference>
<accession>A0A1I8P9N6</accession>
<organism evidence="3 4">
    <name type="scientific">Stomoxys calcitrans</name>
    <name type="common">Stable fly</name>
    <name type="synonym">Conops calcitrans</name>
    <dbReference type="NCBI Taxonomy" id="35570"/>
    <lineage>
        <taxon>Eukaryota</taxon>
        <taxon>Metazoa</taxon>
        <taxon>Ecdysozoa</taxon>
        <taxon>Arthropoda</taxon>
        <taxon>Hexapoda</taxon>
        <taxon>Insecta</taxon>
        <taxon>Pterygota</taxon>
        <taxon>Neoptera</taxon>
        <taxon>Endopterygota</taxon>
        <taxon>Diptera</taxon>
        <taxon>Brachycera</taxon>
        <taxon>Muscomorpha</taxon>
        <taxon>Muscoidea</taxon>
        <taxon>Muscidae</taxon>
        <taxon>Stomoxys</taxon>
    </lineage>
</organism>
<dbReference type="VEuPathDB" id="VectorBase:SCAU006060"/>
<reference evidence="3" key="1">
    <citation type="submission" date="2020-05" db="UniProtKB">
        <authorList>
            <consortium name="EnsemblMetazoa"/>
        </authorList>
    </citation>
    <scope>IDENTIFICATION</scope>
    <source>
        <strain evidence="3">USDA</strain>
    </source>
</reference>
<dbReference type="EnsemblMetazoa" id="SCAU006060-RA">
    <property type="protein sequence ID" value="SCAU006060-PA"/>
    <property type="gene ID" value="SCAU006060"/>
</dbReference>
<dbReference type="InterPro" id="IPR044822">
    <property type="entry name" value="Myb_DNA-bind_4"/>
</dbReference>
<feature type="domain" description="Myb/SANT-like DNA-binding" evidence="2">
    <location>
        <begin position="124"/>
        <end position="205"/>
    </location>
</feature>
<sequence>MKSSNPGYTYFSNSVLALFTKLKKSRNSTMLRKRQRLKQIKEIHPRPVTVAQNNAKVTVQYIQPQKRSVQQPVIIEIPHTSNSLRNHGDVEQELEVENIEYLDETNVQLVEDDDTPTDDIFYPNAIHCLLDLYKAKYDQLPERNISKKALRQFWLQIASEMQERFFEFEAQQIQRKYATLRAQYFALNSAEDVDNFEYFHELHNIYDDPSKSVLVDGGVTNNNSSSPHKTLYKDENLIVFDISEKEGEIEEEHNSNFQSEEIVHKEHEFINMVVAMKEAPNVKPQVTQNANSSNNTPSVKEYPIKAQKVKYNLKRNIAEIRNNKDVEQPPTKQNPMGLEDTLLDSSPSVANHNQSVSLSDSSQVESMTLKLFNIEQEKRHREQMALLDRQFKQQQLALENINLHLQELIKRMPPAL</sequence>
<dbReference type="KEGG" id="scac:106088640"/>
<name>A0A1I8P9N6_STOCA</name>
<evidence type="ECO:0000259" key="2">
    <source>
        <dbReference type="Pfam" id="PF13837"/>
    </source>
</evidence>
<keyword evidence="4" id="KW-1185">Reference proteome</keyword>
<evidence type="ECO:0000313" key="3">
    <source>
        <dbReference type="EnsemblMetazoa" id="SCAU006060-PA"/>
    </source>
</evidence>
<dbReference type="AlphaFoldDB" id="A0A1I8P9N6"/>
<proteinExistence type="predicted"/>
<dbReference type="OrthoDB" id="8008640at2759"/>